<dbReference type="Pfam" id="PF01872">
    <property type="entry name" value="RibD_C"/>
    <property type="match status" value="1"/>
</dbReference>
<keyword evidence="6 14" id="KW-0686">Riboflavin biosynthesis</keyword>
<feature type="binding site" evidence="16">
    <location>
        <position position="224"/>
    </location>
    <ligand>
        <name>NADP(+)</name>
        <dbReference type="ChEBI" id="CHEBI:58349"/>
    </ligand>
</feature>
<dbReference type="GO" id="GO:0050661">
    <property type="term" value="F:NADP binding"/>
    <property type="evidence" value="ECO:0007669"/>
    <property type="project" value="InterPro"/>
</dbReference>
<feature type="binding site" evidence="17">
    <location>
        <position position="81"/>
    </location>
    <ligand>
        <name>Zn(2+)</name>
        <dbReference type="ChEBI" id="CHEBI:29105"/>
        <note>catalytic</note>
    </ligand>
</feature>
<dbReference type="AlphaFoldDB" id="A0A0W0GID0"/>
<evidence type="ECO:0000256" key="12">
    <source>
        <dbReference type="ARBA" id="ARBA00049861"/>
    </source>
</evidence>
<keyword evidence="20" id="KW-1185">Reference proteome</keyword>
<evidence type="ECO:0000256" key="7">
    <source>
        <dbReference type="ARBA" id="ARBA00022723"/>
    </source>
</evidence>
<dbReference type="PROSITE" id="PS51747">
    <property type="entry name" value="CYT_DCMP_DEAMINASES_2"/>
    <property type="match status" value="1"/>
</dbReference>
<dbReference type="SUPFAM" id="SSF53927">
    <property type="entry name" value="Cytidine deaminase-like"/>
    <property type="match status" value="1"/>
</dbReference>
<keyword evidence="9 14" id="KW-0521">NADP</keyword>
<evidence type="ECO:0000256" key="10">
    <source>
        <dbReference type="ARBA" id="ARBA00023002"/>
    </source>
</evidence>
<comment type="catalytic activity">
    <reaction evidence="13 14">
        <text>2,5-diamino-6-hydroxy-4-(5-phosphoribosylamino)-pyrimidine + H2O + H(+) = 5-amino-6-(5-phospho-D-ribosylamino)uracil + NH4(+)</text>
        <dbReference type="Rhea" id="RHEA:21868"/>
        <dbReference type="ChEBI" id="CHEBI:15377"/>
        <dbReference type="ChEBI" id="CHEBI:15378"/>
        <dbReference type="ChEBI" id="CHEBI:28938"/>
        <dbReference type="ChEBI" id="CHEBI:58453"/>
        <dbReference type="ChEBI" id="CHEBI:58614"/>
        <dbReference type="EC" id="3.5.4.26"/>
    </reaction>
</comment>
<feature type="domain" description="CMP/dCMP-type deaminase" evidence="18">
    <location>
        <begin position="1"/>
        <end position="119"/>
    </location>
</feature>
<dbReference type="InterPro" id="IPR016193">
    <property type="entry name" value="Cytidine_deaminase-like"/>
</dbReference>
<evidence type="ECO:0000259" key="18">
    <source>
        <dbReference type="PROSITE" id="PS51747"/>
    </source>
</evidence>
<feature type="binding site" evidence="16">
    <location>
        <position position="167"/>
    </location>
    <ligand>
        <name>substrate</name>
    </ligand>
</feature>
<comment type="similarity">
    <text evidence="5 14">In the C-terminal section; belongs to the HTP reductase family.</text>
</comment>
<comment type="cofactor">
    <cofactor evidence="14 17">
        <name>Zn(2+)</name>
        <dbReference type="ChEBI" id="CHEBI:29105"/>
    </cofactor>
    <text evidence="14 17">Binds 1 zinc ion.</text>
</comment>
<dbReference type="EC" id="3.5.4.26" evidence="14"/>
<dbReference type="Proteomes" id="UP000053947">
    <property type="component" value="Unassembled WGS sequence"/>
</dbReference>
<feature type="binding site" evidence="16">
    <location>
        <position position="294"/>
    </location>
    <ligand>
        <name>substrate</name>
    </ligand>
</feature>
<dbReference type="NCBIfam" id="TIGR00326">
    <property type="entry name" value="eubact_ribD"/>
    <property type="match status" value="1"/>
</dbReference>
<feature type="active site" description="Proton donor" evidence="15">
    <location>
        <position position="49"/>
    </location>
</feature>
<evidence type="ECO:0000256" key="6">
    <source>
        <dbReference type="ARBA" id="ARBA00022619"/>
    </source>
</evidence>
<dbReference type="PANTHER" id="PTHR38011:SF7">
    <property type="entry name" value="2,5-DIAMINO-6-RIBOSYLAMINO-4(3H)-PYRIMIDINONE 5'-PHOSPHATE REDUCTASE"/>
    <property type="match status" value="1"/>
</dbReference>
<dbReference type="Gene3D" id="3.40.430.10">
    <property type="entry name" value="Dihydrofolate Reductase, subunit A"/>
    <property type="match status" value="1"/>
</dbReference>
<keyword evidence="10 14" id="KW-0560">Oxidoreductase</keyword>
<evidence type="ECO:0000256" key="2">
    <source>
        <dbReference type="ARBA" id="ARBA00004882"/>
    </source>
</evidence>
<dbReference type="InterPro" id="IPR016192">
    <property type="entry name" value="APOBEC/CMP_deaminase_Zn-bd"/>
</dbReference>
<dbReference type="GO" id="GO:0008270">
    <property type="term" value="F:zinc ion binding"/>
    <property type="evidence" value="ECO:0007669"/>
    <property type="project" value="InterPro"/>
</dbReference>
<dbReference type="STRING" id="1217799.DEALK_11720"/>
<evidence type="ECO:0000256" key="3">
    <source>
        <dbReference type="ARBA" id="ARBA00004910"/>
    </source>
</evidence>
<dbReference type="SUPFAM" id="SSF53597">
    <property type="entry name" value="Dihydrofolate reductase-like"/>
    <property type="match status" value="1"/>
</dbReference>
<name>A0A0W0GID0_9CHLR</name>
<feature type="binding site" evidence="17">
    <location>
        <position position="47"/>
    </location>
    <ligand>
        <name>Zn(2+)</name>
        <dbReference type="ChEBI" id="CHEBI:29105"/>
        <note>catalytic</note>
    </ligand>
</feature>
<evidence type="ECO:0000256" key="8">
    <source>
        <dbReference type="ARBA" id="ARBA00022833"/>
    </source>
</evidence>
<dbReference type="GO" id="GO:0009231">
    <property type="term" value="P:riboflavin biosynthetic process"/>
    <property type="evidence" value="ECO:0007669"/>
    <property type="project" value="UniProtKB-UniPathway"/>
</dbReference>
<dbReference type="GO" id="GO:0008703">
    <property type="term" value="F:5-amino-6-(5-phosphoribosylamino)uracil reductase activity"/>
    <property type="evidence" value="ECO:0007669"/>
    <property type="project" value="UniProtKB-EC"/>
</dbReference>
<dbReference type="InterPro" id="IPR002125">
    <property type="entry name" value="CMP_dCMP_dom"/>
</dbReference>
<dbReference type="Gene3D" id="3.40.140.10">
    <property type="entry name" value="Cytidine Deaminase, domain 2"/>
    <property type="match status" value="1"/>
</dbReference>
<keyword evidence="14 19" id="KW-0378">Hydrolase</keyword>
<dbReference type="Pfam" id="PF00383">
    <property type="entry name" value="dCMP_cyt_deam_1"/>
    <property type="match status" value="1"/>
</dbReference>
<keyword evidence="11" id="KW-0511">Multifunctional enzyme</keyword>
<dbReference type="PIRSF" id="PIRSF006769">
    <property type="entry name" value="RibD"/>
    <property type="match status" value="1"/>
</dbReference>
<feature type="binding site" evidence="16">
    <location>
        <position position="204"/>
    </location>
    <ligand>
        <name>substrate</name>
    </ligand>
</feature>
<dbReference type="InterPro" id="IPR011549">
    <property type="entry name" value="RibD_C"/>
</dbReference>
<evidence type="ECO:0000313" key="20">
    <source>
        <dbReference type="Proteomes" id="UP000053947"/>
    </source>
</evidence>
<dbReference type="InterPro" id="IPR004794">
    <property type="entry name" value="Eubact_RibD"/>
</dbReference>
<dbReference type="RefSeq" id="WP_058439330.1">
    <property type="nucleotide sequence ID" value="NZ_KQ758903.1"/>
</dbReference>
<evidence type="ECO:0000256" key="11">
    <source>
        <dbReference type="ARBA" id="ARBA00023268"/>
    </source>
</evidence>
<dbReference type="GO" id="GO:0008835">
    <property type="term" value="F:diaminohydroxyphosphoribosylaminopyrimidine deaminase activity"/>
    <property type="evidence" value="ECO:0007669"/>
    <property type="project" value="UniProtKB-EC"/>
</dbReference>
<feature type="binding site" evidence="16">
    <location>
        <position position="193"/>
    </location>
    <ligand>
        <name>NADP(+)</name>
        <dbReference type="ChEBI" id="CHEBI:58349"/>
    </ligand>
</feature>
<dbReference type="CDD" id="cd01284">
    <property type="entry name" value="Riboflavin_deaminase-reductase"/>
    <property type="match status" value="1"/>
</dbReference>
<evidence type="ECO:0000256" key="13">
    <source>
        <dbReference type="ARBA" id="ARBA00049886"/>
    </source>
</evidence>
<feature type="binding site" evidence="16">
    <location>
        <position position="151"/>
    </location>
    <ligand>
        <name>NADP(+)</name>
        <dbReference type="ChEBI" id="CHEBI:58349"/>
    </ligand>
</feature>
<evidence type="ECO:0000256" key="16">
    <source>
        <dbReference type="PIRSR" id="PIRSR006769-2"/>
    </source>
</evidence>
<dbReference type="PROSITE" id="PS00903">
    <property type="entry name" value="CYT_DCMP_DEAMINASES_1"/>
    <property type="match status" value="1"/>
</dbReference>
<proteinExistence type="inferred from homology"/>
<feature type="binding site" evidence="16">
    <location>
        <position position="197"/>
    </location>
    <ligand>
        <name>NADP(+)</name>
        <dbReference type="ChEBI" id="CHEBI:58349"/>
    </ligand>
</feature>
<feature type="binding site" evidence="16">
    <location>
        <position position="181"/>
    </location>
    <ligand>
        <name>substrate</name>
    </ligand>
</feature>
<evidence type="ECO:0000256" key="5">
    <source>
        <dbReference type="ARBA" id="ARBA00007417"/>
    </source>
</evidence>
<evidence type="ECO:0000256" key="17">
    <source>
        <dbReference type="PIRSR" id="PIRSR006769-3"/>
    </source>
</evidence>
<dbReference type="PATRIC" id="fig|1217799.6.peg.1213"/>
<evidence type="ECO:0000256" key="1">
    <source>
        <dbReference type="ARBA" id="ARBA00002151"/>
    </source>
</evidence>
<gene>
    <name evidence="19" type="ORF">DEALK_11720</name>
</gene>
<sequence>MDFMEQALKLARLALGEVSPNPAVGAVIARGDEIVGEGFTQPPGGDHAEIGALKQAGDKSRGATMYVTLEPCCHFGRTPPCTHAIITAGIREVHIATLDDNPVVFGKGKAELEAAGIKVHVGNRREAARELNEAYFKYINTGLPLVTAKYAMSLDGKISTRMMDSKWISGEDSRNYAHTLRHASDAIMVGIGTVLADNPHLTARGCAGRGGTSHKQPLRVIVDSSGRTPLDSCMFSEPGKTLIVLGKQASRDREQAYLKAGADTLRLPDADGRVDLKALMRHLGERQVTSLLVEGGGTLLGTLFDLGLIDKVVAIIAPMIIGGSQAGTPVGGSGVEKIADAVRLENVKVAQYGPDTVISGYFIRE</sequence>
<dbReference type="EC" id="1.1.1.193" evidence="14"/>
<feature type="binding site" evidence="16">
    <location>
        <position position="201"/>
    </location>
    <ligand>
        <name>substrate</name>
    </ligand>
</feature>
<dbReference type="UniPathway" id="UPA00275">
    <property type="reaction ID" value="UER00401"/>
</dbReference>
<dbReference type="PANTHER" id="PTHR38011">
    <property type="entry name" value="DIHYDROFOLATE REDUCTASE FAMILY PROTEIN (AFU_ORTHOLOGUE AFUA_8G06820)"/>
    <property type="match status" value="1"/>
</dbReference>
<organism evidence="19 20">
    <name type="scientific">Dehalogenimonas alkenigignens</name>
    <dbReference type="NCBI Taxonomy" id="1217799"/>
    <lineage>
        <taxon>Bacteria</taxon>
        <taxon>Bacillati</taxon>
        <taxon>Chloroflexota</taxon>
        <taxon>Dehalococcoidia</taxon>
        <taxon>Dehalococcoidales</taxon>
        <taxon>Dehalococcoidaceae</taxon>
        <taxon>Dehalogenimonas</taxon>
    </lineage>
</organism>
<feature type="binding site" evidence="17">
    <location>
        <position position="72"/>
    </location>
    <ligand>
        <name>Zn(2+)</name>
        <dbReference type="ChEBI" id="CHEBI:29105"/>
        <note>catalytic</note>
    </ligand>
</feature>
<dbReference type="InterPro" id="IPR050765">
    <property type="entry name" value="Riboflavin_Biosynth_HTPR"/>
</dbReference>
<comment type="caution">
    <text evidence="19">The sequence shown here is derived from an EMBL/GenBank/DDBJ whole genome shotgun (WGS) entry which is preliminary data.</text>
</comment>
<dbReference type="EMBL" id="LFDV01000002">
    <property type="protein sequence ID" value="KTB48326.1"/>
    <property type="molecule type" value="Genomic_DNA"/>
</dbReference>
<dbReference type="InterPro" id="IPR024072">
    <property type="entry name" value="DHFR-like_dom_sf"/>
</dbReference>
<reference evidence="19 20" key="1">
    <citation type="submission" date="2015-06" db="EMBL/GenBank/DDBJ databases">
        <title>Genome sequence of the organohalide-respiring Dehalogenimonas alkenigignens type strain (IP3-3T).</title>
        <authorList>
            <person name="Key T.A."/>
            <person name="Richmond D.P."/>
            <person name="Bowman K.S."/>
            <person name="Cho Y.-J."/>
            <person name="Chun J."/>
            <person name="da Costa M.S."/>
            <person name="Rainey F.A."/>
            <person name="Moe W.M."/>
        </authorList>
    </citation>
    <scope>NUCLEOTIDE SEQUENCE [LARGE SCALE GENOMIC DNA]</scope>
    <source>
        <strain evidence="19 20">IP3-3</strain>
    </source>
</reference>
<evidence type="ECO:0000256" key="4">
    <source>
        <dbReference type="ARBA" id="ARBA00005259"/>
    </source>
</evidence>
<comment type="pathway">
    <text evidence="2 14">Cofactor biosynthesis; riboflavin biosynthesis; 5-amino-6-(D-ribitylamino)uracil from GTP: step 2/4.</text>
</comment>
<evidence type="ECO:0000256" key="9">
    <source>
        <dbReference type="ARBA" id="ARBA00022857"/>
    </source>
</evidence>
<feature type="binding site" evidence="16">
    <location>
        <position position="165"/>
    </location>
    <ligand>
        <name>substrate</name>
    </ligand>
</feature>
<comment type="function">
    <text evidence="1 14">Converts 2,5-diamino-6-(ribosylamino)-4(3h)-pyrimidinone 5'-phosphate into 5-amino-6-(ribosylamino)-2,4(1h,3h)-pyrimidinedione 5'-phosphate.</text>
</comment>
<accession>A0A0W0GID0</accession>
<comment type="catalytic activity">
    <reaction evidence="12 14">
        <text>5-amino-6-(5-phospho-D-ribitylamino)uracil + NADP(+) = 5-amino-6-(5-phospho-D-ribosylamino)uracil + NADPH + H(+)</text>
        <dbReference type="Rhea" id="RHEA:17845"/>
        <dbReference type="ChEBI" id="CHEBI:15378"/>
        <dbReference type="ChEBI" id="CHEBI:57783"/>
        <dbReference type="ChEBI" id="CHEBI:58349"/>
        <dbReference type="ChEBI" id="CHEBI:58421"/>
        <dbReference type="ChEBI" id="CHEBI:58453"/>
        <dbReference type="EC" id="1.1.1.193"/>
    </reaction>
</comment>
<evidence type="ECO:0000256" key="14">
    <source>
        <dbReference type="PIRNR" id="PIRNR006769"/>
    </source>
</evidence>
<dbReference type="NCBIfam" id="TIGR00227">
    <property type="entry name" value="ribD_Cterm"/>
    <property type="match status" value="1"/>
</dbReference>
<protein>
    <recommendedName>
        <fullName evidence="14">Riboflavin biosynthesis protein RibD</fullName>
    </recommendedName>
    <domain>
        <recommendedName>
            <fullName evidence="14">Diaminohydroxyphosphoribosylaminopyrimidine deaminase</fullName>
            <shortName evidence="14">DRAP deaminase</shortName>
            <ecNumber evidence="14">3.5.4.26</ecNumber>
        </recommendedName>
        <alternativeName>
            <fullName evidence="14">Riboflavin-specific deaminase</fullName>
        </alternativeName>
    </domain>
    <domain>
        <recommendedName>
            <fullName evidence="14">5-amino-6-(5-phosphoribosylamino)uracil reductase</fullName>
            <ecNumber evidence="14">1.1.1.193</ecNumber>
        </recommendedName>
        <alternativeName>
            <fullName evidence="14">HTP reductase</fullName>
        </alternativeName>
    </domain>
</protein>
<dbReference type="InterPro" id="IPR002734">
    <property type="entry name" value="RibDG_C"/>
</dbReference>
<keyword evidence="7 14" id="KW-0479">Metal-binding</keyword>
<evidence type="ECO:0000313" key="19">
    <source>
        <dbReference type="EMBL" id="KTB48326.1"/>
    </source>
</evidence>
<evidence type="ECO:0000256" key="15">
    <source>
        <dbReference type="PIRSR" id="PIRSR006769-1"/>
    </source>
</evidence>
<keyword evidence="8 14" id="KW-0862">Zinc</keyword>
<comment type="similarity">
    <text evidence="4 14">In the N-terminal section; belongs to the cytidine and deoxycytidylate deaminase family.</text>
</comment>
<comment type="pathway">
    <text evidence="3 14">Cofactor biosynthesis; riboflavin biosynthesis; 5-amino-6-(D-ribitylamino)uracil from GTP: step 3/4.</text>
</comment>